<dbReference type="EMBL" id="CP064936">
    <property type="protein sequence ID" value="QQA01032.1"/>
    <property type="molecule type" value="Genomic_DNA"/>
</dbReference>
<organism evidence="2 3">
    <name type="scientific">Treponema peruense</name>
    <dbReference type="NCBI Taxonomy" id="2787628"/>
    <lineage>
        <taxon>Bacteria</taxon>
        <taxon>Pseudomonadati</taxon>
        <taxon>Spirochaetota</taxon>
        <taxon>Spirochaetia</taxon>
        <taxon>Spirochaetales</taxon>
        <taxon>Treponemataceae</taxon>
        <taxon>Treponema</taxon>
    </lineage>
</organism>
<keyword evidence="3" id="KW-1185">Reference proteome</keyword>
<dbReference type="KEGG" id="tper:IWA51_12400"/>
<reference evidence="2 3" key="1">
    <citation type="submission" date="2020-11" db="EMBL/GenBank/DDBJ databases">
        <title>Treponema Peruensis nv. sp., first commensal Treponema isolated from human feces.</title>
        <authorList>
            <person name="Belkhou C."/>
            <person name="Raes J."/>
        </authorList>
    </citation>
    <scope>NUCLEOTIDE SEQUENCE [LARGE SCALE GENOMIC DNA]</scope>
    <source>
        <strain evidence="2 3">RCC2812</strain>
    </source>
</reference>
<gene>
    <name evidence="2" type="ORF">IWA51_12400</name>
</gene>
<accession>A0A7T3V4V9</accession>
<feature type="domain" description="Solute-binding protein family 5" evidence="1">
    <location>
        <begin position="128"/>
        <end position="551"/>
    </location>
</feature>
<dbReference type="InterPro" id="IPR039424">
    <property type="entry name" value="SBP_5"/>
</dbReference>
<protein>
    <recommendedName>
        <fullName evidence="1">Solute-binding protein family 5 domain-containing protein</fullName>
    </recommendedName>
</protein>
<dbReference type="Proteomes" id="UP000595224">
    <property type="component" value="Chromosome"/>
</dbReference>
<dbReference type="GO" id="GO:1904680">
    <property type="term" value="F:peptide transmembrane transporter activity"/>
    <property type="evidence" value="ECO:0007669"/>
    <property type="project" value="TreeGrafter"/>
</dbReference>
<dbReference type="PANTHER" id="PTHR30290">
    <property type="entry name" value="PERIPLASMIC BINDING COMPONENT OF ABC TRANSPORTER"/>
    <property type="match status" value="1"/>
</dbReference>
<name>A0A7T3V4V9_9SPIR</name>
<evidence type="ECO:0000313" key="3">
    <source>
        <dbReference type="Proteomes" id="UP000595224"/>
    </source>
</evidence>
<proteinExistence type="predicted"/>
<evidence type="ECO:0000259" key="1">
    <source>
        <dbReference type="Pfam" id="PF00496"/>
    </source>
</evidence>
<sequence>MKKIFACALAVTALFVSCSKSEKPAPVVADVKEENVTASIPTQEEQKGVYTYRTISSSPSTWNPTDWSMGNEGTVLDFTASGLYDFVMNETKDGYEVFCEMAAELPADVTKEYAGNEKYGIPAGAESGYAWKYNLIQNAVWEDGTKINADTYEYTFKQFLNPDMKNLRSSSFCQDNFAIANAYDYYSGKEGVEWSDVGFIKNDEFSFTLILKNSLSPFFVQYNSTSIIPVHPKLYEENKSKKGQIVKSSYGTSPEKYSSCGPYRISEFQPDKEMKFERNEKWYGWTDNKHEGQYAVTNIQLSYISEHSTALSLFLRGELDDVALDVNDLKVYGNSEYRLTTPESYTWKYSFNIDKEALKKHESKGINKSILSYTDFRHGISLALDRQKYVDTITPASDVGFGLINYMYVADPESGELYRNTPQAQKVLCDLYLSDKVENITGYNPEAASFYITKAYKAALAAGDISEGDVVQIDYHTYDTNTANMRSVAFLEDALKAVALNTPLEGRIVVKQVTDENYYENMRRGRVDCAMTGWGGAAYDPYGIMWCYCDPGALNEYGFDPESEMLEIDLSEFAETGGLKIQKSFYDWYRALCEGEYSSAESSVRNTILSQMEKGLLSYYNMIPIRYLNSTELISQRTVMGSETFVNSLVGYGGMRFMSFSMDDAEWDKYCDENNRQLKY</sequence>
<dbReference type="InterPro" id="IPR000914">
    <property type="entry name" value="SBP_5_dom"/>
</dbReference>
<dbReference type="SUPFAM" id="SSF53850">
    <property type="entry name" value="Periplasmic binding protein-like II"/>
    <property type="match status" value="1"/>
</dbReference>
<dbReference type="Gene3D" id="3.40.190.10">
    <property type="entry name" value="Periplasmic binding protein-like II"/>
    <property type="match status" value="1"/>
</dbReference>
<dbReference type="GO" id="GO:0015833">
    <property type="term" value="P:peptide transport"/>
    <property type="evidence" value="ECO:0007669"/>
    <property type="project" value="TreeGrafter"/>
</dbReference>
<dbReference type="PROSITE" id="PS51257">
    <property type="entry name" value="PROKAR_LIPOPROTEIN"/>
    <property type="match status" value="1"/>
</dbReference>
<dbReference type="Gene3D" id="3.10.105.10">
    <property type="entry name" value="Dipeptide-binding Protein, Domain 3"/>
    <property type="match status" value="1"/>
</dbReference>
<dbReference type="RefSeq" id="WP_198442641.1">
    <property type="nucleotide sequence ID" value="NZ_CBCSHE010000007.1"/>
</dbReference>
<evidence type="ECO:0000313" key="2">
    <source>
        <dbReference type="EMBL" id="QQA01032.1"/>
    </source>
</evidence>
<dbReference type="AlphaFoldDB" id="A0A7T3V4V9"/>
<dbReference type="Pfam" id="PF00496">
    <property type="entry name" value="SBP_bac_5"/>
    <property type="match status" value="1"/>
</dbReference>